<organism evidence="3 4">
    <name type="scientific">Kryptolebias marmoratus</name>
    <name type="common">Mangrove killifish</name>
    <name type="synonym">Rivulus marmoratus</name>
    <dbReference type="NCBI Taxonomy" id="37003"/>
    <lineage>
        <taxon>Eukaryota</taxon>
        <taxon>Metazoa</taxon>
        <taxon>Chordata</taxon>
        <taxon>Craniata</taxon>
        <taxon>Vertebrata</taxon>
        <taxon>Euteleostomi</taxon>
        <taxon>Actinopterygii</taxon>
        <taxon>Neopterygii</taxon>
        <taxon>Teleostei</taxon>
        <taxon>Neoteleostei</taxon>
        <taxon>Acanthomorphata</taxon>
        <taxon>Ovalentaria</taxon>
        <taxon>Atherinomorphae</taxon>
        <taxon>Cyprinodontiformes</taxon>
        <taxon>Rivulidae</taxon>
        <taxon>Kryptolebias</taxon>
    </lineage>
</organism>
<evidence type="ECO:0000259" key="2">
    <source>
        <dbReference type="SMART" id="SM00134"/>
    </source>
</evidence>
<dbReference type="InterPro" id="IPR016054">
    <property type="entry name" value="LY6_UPA_recep-like"/>
</dbReference>
<evidence type="ECO:0000313" key="3">
    <source>
        <dbReference type="Ensembl" id="ENSKMAP00000003404.1"/>
    </source>
</evidence>
<feature type="domain" description="UPAR/Ly6" evidence="2">
    <location>
        <begin position="19"/>
        <end position="92"/>
    </location>
</feature>
<feature type="chain" id="PRO_5018583615" description="UPAR/Ly6 domain-containing protein" evidence="1">
    <location>
        <begin position="19"/>
        <end position="102"/>
    </location>
</feature>
<accession>A0A3Q2ZYG6</accession>
<dbReference type="SMART" id="SM00134">
    <property type="entry name" value="LU"/>
    <property type="match status" value="1"/>
</dbReference>
<feature type="signal peptide" evidence="1">
    <location>
        <begin position="1"/>
        <end position="18"/>
    </location>
</feature>
<sequence>MKLYGALILLMTLSAVCGLRCYICTEVDAKPCWDIVSCPYNTDRCSSLPVHGRNEVTKGCHHHSLCISPVSCCEGDLCNSGVPTGPSAFLLLLSSALFTIFI</sequence>
<protein>
    <recommendedName>
        <fullName evidence="2">UPAR/Ly6 domain-containing protein</fullName>
    </recommendedName>
</protein>
<dbReference type="GeneTree" id="ENSGT01140000285482"/>
<name>A0A3Q2ZYG6_KRYMA</name>
<reference evidence="3" key="2">
    <citation type="submission" date="2025-09" db="UniProtKB">
        <authorList>
            <consortium name="Ensembl"/>
        </authorList>
    </citation>
    <scope>IDENTIFICATION</scope>
</reference>
<reference evidence="3" key="1">
    <citation type="submission" date="2025-08" db="UniProtKB">
        <authorList>
            <consortium name="Ensembl"/>
        </authorList>
    </citation>
    <scope>IDENTIFICATION</scope>
</reference>
<dbReference type="Ensembl" id="ENSKMAT00000003468.1">
    <property type="protein sequence ID" value="ENSKMAP00000003404.1"/>
    <property type="gene ID" value="ENSKMAG00000002595.1"/>
</dbReference>
<evidence type="ECO:0000256" key="1">
    <source>
        <dbReference type="SAM" id="SignalP"/>
    </source>
</evidence>
<keyword evidence="1" id="KW-0732">Signal</keyword>
<evidence type="ECO:0000313" key="4">
    <source>
        <dbReference type="Proteomes" id="UP000264800"/>
    </source>
</evidence>
<proteinExistence type="predicted"/>
<dbReference type="Gene3D" id="2.10.60.10">
    <property type="entry name" value="CD59"/>
    <property type="match status" value="1"/>
</dbReference>
<dbReference type="Proteomes" id="UP000264800">
    <property type="component" value="Unplaced"/>
</dbReference>
<dbReference type="SUPFAM" id="SSF57302">
    <property type="entry name" value="Snake toxin-like"/>
    <property type="match status" value="1"/>
</dbReference>
<dbReference type="InterPro" id="IPR045860">
    <property type="entry name" value="Snake_toxin-like_sf"/>
</dbReference>
<dbReference type="OMA" id="DRCISAK"/>
<dbReference type="AlphaFoldDB" id="A0A3Q2ZYG6"/>
<keyword evidence="4" id="KW-1185">Reference proteome</keyword>